<evidence type="ECO:0000313" key="3">
    <source>
        <dbReference type="Proteomes" id="UP000005707"/>
    </source>
</evidence>
<evidence type="ECO:0000313" key="2">
    <source>
        <dbReference type="EMBL" id="ERJ13554.1"/>
    </source>
</evidence>
<keyword evidence="1" id="KW-1133">Transmembrane helix</keyword>
<evidence type="ECO:0000256" key="1">
    <source>
        <dbReference type="SAM" id="Phobius"/>
    </source>
</evidence>
<comment type="caution">
    <text evidence="2">The sequence shown here is derived from an EMBL/GenBank/DDBJ whole genome shotgun (WGS) entry which is preliminary data.</text>
</comment>
<accession>U2FRG8</accession>
<name>U2FRG8_9MOLU</name>
<dbReference type="RefSeq" id="WP_008826343.1">
    <property type="nucleotide sequence ID" value="NZ_AFNU02000001.1"/>
</dbReference>
<keyword evidence="3" id="KW-1185">Reference proteome</keyword>
<dbReference type="OrthoDB" id="384879at2"/>
<keyword evidence="1" id="KW-0812">Transmembrane</keyword>
<proteinExistence type="predicted"/>
<dbReference type="EMBL" id="AFNU02000001">
    <property type="protein sequence ID" value="ERJ13554.1"/>
    <property type="molecule type" value="Genomic_DNA"/>
</dbReference>
<sequence length="174" mass="20329">MLAFYIILALIIFLVVVAYVLNAIYLPRKRIEKTQHQIHLLLDQEESNFSLETLNSKFADLKLTINDKDYFIKVIKVSERKSIVITNKTTWIETERTGSLTIKNRITSIVPLLQNKIDFDSITQFNKIAIIYPDANKILKYINENEMVFVTEKTDVYGVRIVRFNKLDQILNCL</sequence>
<reference evidence="2 3" key="2">
    <citation type="journal article" date="2013" name="PLoS ONE">
        <title>INDIGO - INtegrated Data Warehouse of MIcrobial GenOmes with Examples from the Red Sea Extremophiles.</title>
        <authorList>
            <person name="Alam I."/>
            <person name="Antunes A."/>
            <person name="Kamau A.A."/>
            <person name="Ba Alawi W."/>
            <person name="Kalkatawi M."/>
            <person name="Stingl U."/>
            <person name="Bajic V.B."/>
        </authorList>
    </citation>
    <scope>NUCLEOTIDE SEQUENCE [LARGE SCALE GENOMIC DNA]</scope>
    <source>
        <strain evidence="2 3">SSD-17B</strain>
    </source>
</reference>
<dbReference type="Proteomes" id="UP000005707">
    <property type="component" value="Unassembled WGS sequence"/>
</dbReference>
<protein>
    <submittedName>
        <fullName evidence="2">Uncharacterized protein</fullName>
    </submittedName>
</protein>
<dbReference type="STRING" id="1033810.HLPCO_000220"/>
<gene>
    <name evidence="2" type="ORF">HLPCO_000220</name>
</gene>
<keyword evidence="1" id="KW-0472">Membrane</keyword>
<reference evidence="2 3" key="1">
    <citation type="journal article" date="2011" name="J. Bacteriol.">
        <title>Genome sequence of Haloplasma contractile, an unusual contractile bacterium from a deep-sea anoxic brine lake.</title>
        <authorList>
            <person name="Antunes A."/>
            <person name="Alam I."/>
            <person name="El Dorry H."/>
            <person name="Siam R."/>
            <person name="Robertson A."/>
            <person name="Bajic V.B."/>
            <person name="Stingl U."/>
        </authorList>
    </citation>
    <scope>NUCLEOTIDE SEQUENCE [LARGE SCALE GENOMIC DNA]</scope>
    <source>
        <strain evidence="2 3">SSD-17B</strain>
    </source>
</reference>
<feature type="transmembrane region" description="Helical" evidence="1">
    <location>
        <begin position="6"/>
        <end position="26"/>
    </location>
</feature>
<organism evidence="2 3">
    <name type="scientific">Haloplasma contractile SSD-17B</name>
    <dbReference type="NCBI Taxonomy" id="1033810"/>
    <lineage>
        <taxon>Bacteria</taxon>
        <taxon>Bacillati</taxon>
        <taxon>Mycoplasmatota</taxon>
        <taxon>Mollicutes</taxon>
        <taxon>Haloplasmatales</taxon>
        <taxon>Haloplasmataceae</taxon>
        <taxon>Haloplasma</taxon>
    </lineage>
</organism>
<dbReference type="InParanoid" id="U2FRG8"/>
<dbReference type="AlphaFoldDB" id="U2FRG8"/>